<evidence type="ECO:0000256" key="3">
    <source>
        <dbReference type="ARBA" id="ARBA00022553"/>
    </source>
</evidence>
<protein>
    <recommendedName>
        <fullName evidence="2">histidine kinase</fullName>
        <ecNumber evidence="2">2.7.13.3</ecNumber>
    </recommendedName>
</protein>
<dbReference type="PRINTS" id="PR00344">
    <property type="entry name" value="BCTRLSENSOR"/>
</dbReference>
<dbReference type="Proteomes" id="UP001209229">
    <property type="component" value="Unassembled WGS sequence"/>
</dbReference>
<name>A0AAE3M6R9_9BACT</name>
<dbReference type="PANTHER" id="PTHR43711">
    <property type="entry name" value="TWO-COMPONENT HISTIDINE KINASE"/>
    <property type="match status" value="1"/>
</dbReference>
<dbReference type="InterPro" id="IPR050736">
    <property type="entry name" value="Sensor_HK_Regulatory"/>
</dbReference>
<keyword evidence="7" id="KW-0812">Transmembrane</keyword>
<reference evidence="9" key="1">
    <citation type="submission" date="2022-10" db="EMBL/GenBank/DDBJ databases">
        <authorList>
            <person name="Yu W.X."/>
        </authorList>
    </citation>
    <scope>NUCLEOTIDE SEQUENCE</scope>
    <source>
        <strain evidence="9">AAT</strain>
    </source>
</reference>
<dbReference type="EMBL" id="JAPDPJ010000043">
    <property type="protein sequence ID" value="MCW3788077.1"/>
    <property type="molecule type" value="Genomic_DNA"/>
</dbReference>
<dbReference type="Pfam" id="PF00512">
    <property type="entry name" value="HisKA"/>
    <property type="match status" value="1"/>
</dbReference>
<dbReference type="SMART" id="SM00387">
    <property type="entry name" value="HATPase_c"/>
    <property type="match status" value="1"/>
</dbReference>
<evidence type="ECO:0000259" key="8">
    <source>
        <dbReference type="PROSITE" id="PS50109"/>
    </source>
</evidence>
<dbReference type="InterPro" id="IPR003594">
    <property type="entry name" value="HATPase_dom"/>
</dbReference>
<dbReference type="CDD" id="cd00075">
    <property type="entry name" value="HATPase"/>
    <property type="match status" value="1"/>
</dbReference>
<keyword evidence="6" id="KW-0902">Two-component regulatory system</keyword>
<dbReference type="AlphaFoldDB" id="A0AAE3M6R9"/>
<accession>A0AAE3M6R9</accession>
<dbReference type="InterPro" id="IPR036890">
    <property type="entry name" value="HATPase_C_sf"/>
</dbReference>
<sequence length="415" mass="47084">MIKKKVRQEWLAGLTFLVLLSLVIMQVMFLVKSAKLEQKHFNHRVVLALREARNEIAREANQCNNMHNYVCGNKCSSDVQYINFHKVDSIIQSNLYIHKIRLDYQFDFINENDSVKDKICISCYEQSLNGLLAQNGIKLQIEFPDQSKFIFAQLGVLFYLSIAAIIFVMISFVIIYRLFAKEQSILVNTKDFIDNMVHEFQTPLANIKFAAGLIRKKVDSDSEGSSKILQYTSLIQEENSKLSQNVNDILDVVLLSSESGEAKNVNVHEVLHSCVDMYQSSMEEKQGAVNLDLKANNFIVVGDVKYLKHAFLNLLDNAIKYTKVAPVIDIKTYNKNNKLVIIVKDNGIGIPAIEQNKVFEKYYRVSTGNLHDIKGFGLGLNFVKKVVDKLKGSIKIKSELGKGSAFIITLKVNEV</sequence>
<comment type="catalytic activity">
    <reaction evidence="1">
        <text>ATP + protein L-histidine = ADP + protein N-phospho-L-histidine.</text>
        <dbReference type="EC" id="2.7.13.3"/>
    </reaction>
</comment>
<evidence type="ECO:0000256" key="6">
    <source>
        <dbReference type="ARBA" id="ARBA00023012"/>
    </source>
</evidence>
<evidence type="ECO:0000256" key="4">
    <source>
        <dbReference type="ARBA" id="ARBA00022679"/>
    </source>
</evidence>
<dbReference type="SUPFAM" id="SSF47384">
    <property type="entry name" value="Homodimeric domain of signal transducing histidine kinase"/>
    <property type="match status" value="1"/>
</dbReference>
<evidence type="ECO:0000313" key="10">
    <source>
        <dbReference type="Proteomes" id="UP001209229"/>
    </source>
</evidence>
<dbReference type="CDD" id="cd00082">
    <property type="entry name" value="HisKA"/>
    <property type="match status" value="1"/>
</dbReference>
<dbReference type="SUPFAM" id="SSF55874">
    <property type="entry name" value="ATPase domain of HSP90 chaperone/DNA topoisomerase II/histidine kinase"/>
    <property type="match status" value="1"/>
</dbReference>
<feature type="domain" description="Histidine kinase" evidence="8">
    <location>
        <begin position="195"/>
        <end position="414"/>
    </location>
</feature>
<feature type="transmembrane region" description="Helical" evidence="7">
    <location>
        <begin position="12"/>
        <end position="31"/>
    </location>
</feature>
<dbReference type="SMART" id="SM00388">
    <property type="entry name" value="HisKA"/>
    <property type="match status" value="1"/>
</dbReference>
<dbReference type="Gene3D" id="1.10.287.130">
    <property type="match status" value="1"/>
</dbReference>
<dbReference type="RefSeq" id="WP_301191638.1">
    <property type="nucleotide sequence ID" value="NZ_JAPDPJ010000043.1"/>
</dbReference>
<dbReference type="GO" id="GO:0000155">
    <property type="term" value="F:phosphorelay sensor kinase activity"/>
    <property type="evidence" value="ECO:0007669"/>
    <property type="project" value="InterPro"/>
</dbReference>
<dbReference type="Pfam" id="PF02518">
    <property type="entry name" value="HATPase_c"/>
    <property type="match status" value="1"/>
</dbReference>
<evidence type="ECO:0000256" key="2">
    <source>
        <dbReference type="ARBA" id="ARBA00012438"/>
    </source>
</evidence>
<dbReference type="FunFam" id="3.30.565.10:FF:000006">
    <property type="entry name" value="Sensor histidine kinase WalK"/>
    <property type="match status" value="1"/>
</dbReference>
<keyword evidence="7" id="KW-0472">Membrane</keyword>
<dbReference type="InterPro" id="IPR036097">
    <property type="entry name" value="HisK_dim/P_sf"/>
</dbReference>
<keyword evidence="5 9" id="KW-0418">Kinase</keyword>
<evidence type="ECO:0000313" key="9">
    <source>
        <dbReference type="EMBL" id="MCW3788077.1"/>
    </source>
</evidence>
<dbReference type="EC" id="2.7.13.3" evidence="2"/>
<organism evidence="9 10">
    <name type="scientific">Plebeiibacterium sediminum</name>
    <dbReference type="NCBI Taxonomy" id="2992112"/>
    <lineage>
        <taxon>Bacteria</taxon>
        <taxon>Pseudomonadati</taxon>
        <taxon>Bacteroidota</taxon>
        <taxon>Bacteroidia</taxon>
        <taxon>Marinilabiliales</taxon>
        <taxon>Marinilabiliaceae</taxon>
        <taxon>Plebeiibacterium</taxon>
    </lineage>
</organism>
<dbReference type="PROSITE" id="PS50109">
    <property type="entry name" value="HIS_KIN"/>
    <property type="match status" value="1"/>
</dbReference>
<keyword evidence="10" id="KW-1185">Reference proteome</keyword>
<proteinExistence type="predicted"/>
<dbReference type="InterPro" id="IPR003661">
    <property type="entry name" value="HisK_dim/P_dom"/>
</dbReference>
<evidence type="ECO:0000256" key="5">
    <source>
        <dbReference type="ARBA" id="ARBA00022777"/>
    </source>
</evidence>
<evidence type="ECO:0000256" key="7">
    <source>
        <dbReference type="SAM" id="Phobius"/>
    </source>
</evidence>
<dbReference type="PANTHER" id="PTHR43711:SF26">
    <property type="entry name" value="SENSOR HISTIDINE KINASE RCSC"/>
    <property type="match status" value="1"/>
</dbReference>
<keyword evidence="4" id="KW-0808">Transferase</keyword>
<gene>
    <name evidence="9" type="ORF">OM075_16490</name>
</gene>
<dbReference type="InterPro" id="IPR004358">
    <property type="entry name" value="Sig_transdc_His_kin-like_C"/>
</dbReference>
<keyword evidence="7" id="KW-1133">Transmembrane helix</keyword>
<dbReference type="Gene3D" id="3.30.565.10">
    <property type="entry name" value="Histidine kinase-like ATPase, C-terminal domain"/>
    <property type="match status" value="1"/>
</dbReference>
<comment type="caution">
    <text evidence="9">The sequence shown here is derived from an EMBL/GenBank/DDBJ whole genome shotgun (WGS) entry which is preliminary data.</text>
</comment>
<feature type="transmembrane region" description="Helical" evidence="7">
    <location>
        <begin position="156"/>
        <end position="179"/>
    </location>
</feature>
<dbReference type="InterPro" id="IPR005467">
    <property type="entry name" value="His_kinase_dom"/>
</dbReference>
<keyword evidence="3" id="KW-0597">Phosphoprotein</keyword>
<evidence type="ECO:0000256" key="1">
    <source>
        <dbReference type="ARBA" id="ARBA00000085"/>
    </source>
</evidence>